<evidence type="ECO:0000313" key="3">
    <source>
        <dbReference type="EMBL" id="RNJ41562.1"/>
    </source>
</evidence>
<name>A0A3M9X1F1_9HYPH</name>
<dbReference type="Pfam" id="PF17853">
    <property type="entry name" value="GGDEF_2"/>
    <property type="match status" value="1"/>
</dbReference>
<dbReference type="Gene3D" id="3.30.450.40">
    <property type="match status" value="1"/>
</dbReference>
<dbReference type="EMBL" id="QKOD01000018">
    <property type="protein sequence ID" value="RNJ41562.1"/>
    <property type="molecule type" value="Genomic_DNA"/>
</dbReference>
<dbReference type="Proteomes" id="UP000275436">
    <property type="component" value="Unassembled WGS sequence"/>
</dbReference>
<dbReference type="PANTHER" id="PTHR33744">
    <property type="entry name" value="CARBOHYDRATE DIACID REGULATOR"/>
    <property type="match status" value="1"/>
</dbReference>
<sequence>MDRTAQISVLRDVASEINSGGDLVTILRHLVFAACRHANWTLGSIMSIDAAHGYAHVIVRYDPTLIQRSLPDRWELATSPSLIALKRNEPVYIRDVRESEEFPGYRREAFERDYRTVLVMPMNCNDFEGRPMVLSVVSRDIMEVPEEDLAFLGMIVHLGAIAIEREQRLEAERQAGDRLQNALKAHTSLLEHVLADGSVSSLSAMVGSLLPNPVVVVDFSANQIIAGRSPSEAQFNDVAWQSAAAGPLSRQLAKAARDTIERAGNSAATLFLDDGNYRLNLTARIEPLTVDRQLVGALIIFSTSRAFSDLDQLLLDSAKFALSVQMMRSFIRFRFETRTQTELFFEVVERRWRDAADVQQRAQRLGINFMTNQQIVVVDFPKSAKNLGGTSVDLHHSLARIMQQASVPASVVAIDGGLVCLIPCDEVWKQERTSKLMRRIAGDLGQYFEEEPIVIASNVCAALTDYPLAWDRCSRMIAIARSFGRTGALSGHDFGPLPMLVAAAGADDVRAFVQESIGAIAAHDRQHGTPYLKTLSTYLREGCRSGACADAMGLHVTTLRYRLSRIQEMFGINVETPEQRFATELAIHLHRVTEGRPSAEDQSI</sequence>
<dbReference type="RefSeq" id="WP_123170289.1">
    <property type="nucleotide sequence ID" value="NZ_QKOD01000018.1"/>
</dbReference>
<dbReference type="SUPFAM" id="SSF55781">
    <property type="entry name" value="GAF domain-like"/>
    <property type="match status" value="1"/>
</dbReference>
<dbReference type="InterPro" id="IPR025736">
    <property type="entry name" value="PucR_C-HTH_dom"/>
</dbReference>
<organism evidence="3 4">
    <name type="scientific">Mesorhizobium japonicum</name>
    <dbReference type="NCBI Taxonomy" id="2066070"/>
    <lineage>
        <taxon>Bacteria</taxon>
        <taxon>Pseudomonadati</taxon>
        <taxon>Pseudomonadota</taxon>
        <taxon>Alphaproteobacteria</taxon>
        <taxon>Hyphomicrobiales</taxon>
        <taxon>Phyllobacteriaceae</taxon>
        <taxon>Mesorhizobium</taxon>
    </lineage>
</organism>
<dbReference type="InterPro" id="IPR041522">
    <property type="entry name" value="CdaR_GGDEF"/>
</dbReference>
<protein>
    <submittedName>
        <fullName evidence="3">PucR family transcriptional regulator</fullName>
    </submittedName>
</protein>
<dbReference type="InterPro" id="IPR051448">
    <property type="entry name" value="CdaR-like_regulators"/>
</dbReference>
<dbReference type="AlphaFoldDB" id="A0A3M9X1F1"/>
<comment type="similarity">
    <text evidence="1">Belongs to the CdaR family.</text>
</comment>
<evidence type="ECO:0000259" key="2">
    <source>
        <dbReference type="SMART" id="SM00065"/>
    </source>
</evidence>
<evidence type="ECO:0000313" key="4">
    <source>
        <dbReference type="Proteomes" id="UP000275436"/>
    </source>
</evidence>
<accession>A0A3M9X1F1</accession>
<dbReference type="Gene3D" id="1.10.10.2840">
    <property type="entry name" value="PucR C-terminal helix-turn-helix domain"/>
    <property type="match status" value="1"/>
</dbReference>
<feature type="domain" description="GAF" evidence="2">
    <location>
        <begin position="22"/>
        <end position="173"/>
    </location>
</feature>
<dbReference type="InterPro" id="IPR042070">
    <property type="entry name" value="PucR_C-HTH_sf"/>
</dbReference>
<dbReference type="InterPro" id="IPR003018">
    <property type="entry name" value="GAF"/>
</dbReference>
<reference evidence="3 4" key="1">
    <citation type="journal article" date="2018" name="Mol. Plant Microbe Interact.">
        <title>Taxonomically Different Co-Microsymbionts of a Relict Legume, Oxytropis popoviana, Have Complementary Sets of Symbiotic Genes and Together Increase the Efficiency of Plant Nodulation.</title>
        <authorList>
            <person name="Safronova V."/>
            <person name="Belimov A."/>
            <person name="Sazanova A."/>
            <person name="Chirak E."/>
            <person name="Verkhozina A."/>
            <person name="Kuznetsova I."/>
            <person name="Andronov E."/>
            <person name="Puhalsky J."/>
            <person name="Tikhonovich I."/>
        </authorList>
    </citation>
    <scope>NUCLEOTIDE SEQUENCE [LARGE SCALE GENOMIC DNA]</scope>
    <source>
        <strain evidence="3 4">Opo-235</strain>
    </source>
</reference>
<comment type="caution">
    <text evidence="3">The sequence shown here is derived from an EMBL/GenBank/DDBJ whole genome shotgun (WGS) entry which is preliminary data.</text>
</comment>
<dbReference type="SMART" id="SM00065">
    <property type="entry name" value="GAF"/>
    <property type="match status" value="1"/>
</dbReference>
<evidence type="ECO:0000256" key="1">
    <source>
        <dbReference type="ARBA" id="ARBA00006754"/>
    </source>
</evidence>
<proteinExistence type="inferred from homology"/>
<dbReference type="Pfam" id="PF13556">
    <property type="entry name" value="HTH_30"/>
    <property type="match status" value="1"/>
</dbReference>
<dbReference type="InterPro" id="IPR029016">
    <property type="entry name" value="GAF-like_dom_sf"/>
</dbReference>
<gene>
    <name evidence="3" type="ORF">DNR46_33100</name>
</gene>
<dbReference type="PANTHER" id="PTHR33744:SF1">
    <property type="entry name" value="DNA-BINDING TRANSCRIPTIONAL ACTIVATOR ADER"/>
    <property type="match status" value="1"/>
</dbReference>